<evidence type="ECO:0000313" key="3">
    <source>
        <dbReference type="Proteomes" id="UP000678513"/>
    </source>
</evidence>
<evidence type="ECO:0000256" key="1">
    <source>
        <dbReference type="SAM" id="Phobius"/>
    </source>
</evidence>
<feature type="transmembrane region" description="Helical" evidence="1">
    <location>
        <begin position="131"/>
        <end position="150"/>
    </location>
</feature>
<accession>A0ABX7Y3X7</accession>
<organism evidence="2 3">
    <name type="scientific">Arachnia rubra</name>
    <dbReference type="NCBI Taxonomy" id="1547448"/>
    <lineage>
        <taxon>Bacteria</taxon>
        <taxon>Bacillati</taxon>
        <taxon>Actinomycetota</taxon>
        <taxon>Actinomycetes</taxon>
        <taxon>Propionibacteriales</taxon>
        <taxon>Propionibacteriaceae</taxon>
        <taxon>Arachnia</taxon>
    </lineage>
</organism>
<keyword evidence="1" id="KW-0472">Membrane</keyword>
<feature type="transmembrane region" description="Helical" evidence="1">
    <location>
        <begin position="12"/>
        <end position="32"/>
    </location>
</feature>
<feature type="transmembrane region" description="Helical" evidence="1">
    <location>
        <begin position="217"/>
        <end position="237"/>
    </location>
</feature>
<name>A0ABX7Y3X7_9ACTN</name>
<keyword evidence="1" id="KW-0812">Transmembrane</keyword>
<keyword evidence="3" id="KW-1185">Reference proteome</keyword>
<keyword evidence="1" id="KW-1133">Transmembrane helix</keyword>
<reference evidence="2 3" key="1">
    <citation type="submission" date="2021-03" db="EMBL/GenBank/DDBJ databases">
        <title>Human Oral Microbial Genomes.</title>
        <authorList>
            <person name="Johnston C.D."/>
            <person name="Chen T."/>
            <person name="Dewhirst F.E."/>
        </authorList>
    </citation>
    <scope>NUCLEOTIDE SEQUENCE [LARGE SCALE GENOMIC DNA]</scope>
    <source>
        <strain evidence="2 3">DSMZ 100122</strain>
    </source>
</reference>
<dbReference type="EMBL" id="CP072384">
    <property type="protein sequence ID" value="QUC07897.1"/>
    <property type="molecule type" value="Genomic_DNA"/>
</dbReference>
<feature type="transmembrane region" description="Helical" evidence="1">
    <location>
        <begin position="90"/>
        <end position="111"/>
    </location>
</feature>
<evidence type="ECO:0000313" key="2">
    <source>
        <dbReference type="EMBL" id="QUC07897.1"/>
    </source>
</evidence>
<protein>
    <recommendedName>
        <fullName evidence="4">DUF1648 domain-containing protein</fullName>
    </recommendedName>
</protein>
<dbReference type="Proteomes" id="UP000678513">
    <property type="component" value="Chromosome"/>
</dbReference>
<dbReference type="RefSeq" id="WP_212323084.1">
    <property type="nucleotide sequence ID" value="NZ_AP024463.1"/>
</dbReference>
<feature type="transmembrane region" description="Helical" evidence="1">
    <location>
        <begin position="62"/>
        <end position="83"/>
    </location>
</feature>
<evidence type="ECO:0008006" key="4">
    <source>
        <dbReference type="Google" id="ProtNLM"/>
    </source>
</evidence>
<sequence>MSTSKLTNRGELTASLVGIAVVIAISGAGALWTRGILADIPGQVARGWGMDGHVDAFIDPGVIWGLGLGLSLGIPLLLVLLGLLLRFGRILTPVAGGVAALLTIIFGGVLSLQRGMTEEQIQASAPSPLPLAFLAMLVAILVGAGLAFALRRRPGEREVPVTLGDSDPRLAVKDGVKVAWTGQARVSRGLWVALISGIAVAFIAVVCWLLINLSWEPVAMMAFLLLVFVSVGVSMAARVTIDSRGVRVRGAGLFPYATIPLSEISGASVVHVDPLRDFYGWGGARFTIGGAAGFITSRGEAIRIDRGSSEGSFTVTVDDAETAVTVVNTLLLRRTSHA</sequence>
<gene>
    <name evidence="2" type="ORF">J5A65_13430</name>
</gene>
<proteinExistence type="predicted"/>
<feature type="transmembrane region" description="Helical" evidence="1">
    <location>
        <begin position="190"/>
        <end position="211"/>
    </location>
</feature>